<protein>
    <submittedName>
        <fullName evidence="3">Uncharacterized protein</fullName>
    </submittedName>
</protein>
<reference evidence="3 4" key="1">
    <citation type="submission" date="2018-09" db="EMBL/GenBank/DDBJ databases">
        <title>Genomic investigation of the strawberry pathogen Phytophthora fragariae indicates pathogenicity is determined by transcriptional variation in three key races.</title>
        <authorList>
            <person name="Adams T.M."/>
            <person name="Armitage A.D."/>
            <person name="Sobczyk M.K."/>
            <person name="Bates H.J."/>
            <person name="Dunwell J.M."/>
            <person name="Nellist C.F."/>
            <person name="Harrison R.J."/>
        </authorList>
    </citation>
    <scope>NUCLEOTIDE SEQUENCE [LARGE SCALE GENOMIC DNA]</scope>
    <source>
        <strain evidence="3 4">SCRP324</strain>
    </source>
</reference>
<sequence>MAKRVYNSDSDSGNDRPSKLPRGEGLVPPNVAMIEQIRRLMQNIEDAQLTIARLRRSMDIRELFGSDDEDDGVEDNDEDDEDDEEDDQEPWFVDNFSDYDADEESSDDDDDSVIDLTYQSEKTEIFQVIQP</sequence>
<feature type="region of interest" description="Disordered" evidence="2">
    <location>
        <begin position="62"/>
        <end position="114"/>
    </location>
</feature>
<evidence type="ECO:0000256" key="2">
    <source>
        <dbReference type="SAM" id="MobiDB-lite"/>
    </source>
</evidence>
<dbReference type="Proteomes" id="UP000435112">
    <property type="component" value="Unassembled WGS sequence"/>
</dbReference>
<feature type="coiled-coil region" evidence="1">
    <location>
        <begin position="30"/>
        <end position="57"/>
    </location>
</feature>
<organism evidence="3 4">
    <name type="scientific">Phytophthora rubi</name>
    <dbReference type="NCBI Taxonomy" id="129364"/>
    <lineage>
        <taxon>Eukaryota</taxon>
        <taxon>Sar</taxon>
        <taxon>Stramenopiles</taxon>
        <taxon>Oomycota</taxon>
        <taxon>Peronosporomycetes</taxon>
        <taxon>Peronosporales</taxon>
        <taxon>Peronosporaceae</taxon>
        <taxon>Phytophthora</taxon>
    </lineage>
</organism>
<feature type="compositionally biased region" description="Basic and acidic residues" evidence="2">
    <location>
        <begin position="13"/>
        <end position="22"/>
    </location>
</feature>
<evidence type="ECO:0000256" key="1">
    <source>
        <dbReference type="SAM" id="Coils"/>
    </source>
</evidence>
<dbReference type="AlphaFoldDB" id="A0A6A3H8M2"/>
<feature type="compositionally biased region" description="Acidic residues" evidence="2">
    <location>
        <begin position="97"/>
        <end position="113"/>
    </location>
</feature>
<evidence type="ECO:0000313" key="4">
    <source>
        <dbReference type="Proteomes" id="UP000435112"/>
    </source>
</evidence>
<dbReference type="EMBL" id="QXFU01005002">
    <property type="protein sequence ID" value="KAE8966096.1"/>
    <property type="molecule type" value="Genomic_DNA"/>
</dbReference>
<accession>A0A6A3H8M2</accession>
<feature type="region of interest" description="Disordered" evidence="2">
    <location>
        <begin position="1"/>
        <end position="29"/>
    </location>
</feature>
<evidence type="ECO:0000313" key="3">
    <source>
        <dbReference type="EMBL" id="KAE8966096.1"/>
    </source>
</evidence>
<dbReference type="OrthoDB" id="125541at2759"/>
<name>A0A6A3H8M2_9STRA</name>
<keyword evidence="1" id="KW-0175">Coiled coil</keyword>
<feature type="compositionally biased region" description="Acidic residues" evidence="2">
    <location>
        <begin position="65"/>
        <end position="89"/>
    </location>
</feature>
<comment type="caution">
    <text evidence="3">The sequence shown here is derived from an EMBL/GenBank/DDBJ whole genome shotgun (WGS) entry which is preliminary data.</text>
</comment>
<proteinExistence type="predicted"/>
<gene>
    <name evidence="3" type="ORF">PR002_g28475</name>
</gene>